<evidence type="ECO:0000313" key="4">
    <source>
        <dbReference type="Proteomes" id="UP001327560"/>
    </source>
</evidence>
<dbReference type="EMBL" id="CP136891">
    <property type="protein sequence ID" value="WOK98782.1"/>
    <property type="molecule type" value="Genomic_DNA"/>
</dbReference>
<feature type="transmembrane region" description="Helical" evidence="2">
    <location>
        <begin position="26"/>
        <end position="48"/>
    </location>
</feature>
<sequence length="139" mass="14880">MSLLVAASPKDCSKQGLRFPKLNKKLLHTLSSFLISLLSLIFLLWFTLHHSKPEFYLKDMTVYQLALAAAPASRLLSSTIHTTIVATPTPVSASTMIGCAPTLPTRASRSPTTPCCRPSTTATRTSTSSLPPSPGPPCL</sequence>
<proteinExistence type="predicted"/>
<evidence type="ECO:0000256" key="1">
    <source>
        <dbReference type="SAM" id="MobiDB-lite"/>
    </source>
</evidence>
<evidence type="ECO:0000313" key="3">
    <source>
        <dbReference type="EMBL" id="WOK98782.1"/>
    </source>
</evidence>
<dbReference type="AlphaFoldDB" id="A0AAQ3Q7E6"/>
<keyword evidence="2" id="KW-0812">Transmembrane</keyword>
<keyword evidence="4" id="KW-1185">Reference proteome</keyword>
<name>A0AAQ3Q7E6_9LILI</name>
<evidence type="ECO:0000256" key="2">
    <source>
        <dbReference type="SAM" id="Phobius"/>
    </source>
</evidence>
<reference evidence="3 4" key="1">
    <citation type="submission" date="2023-10" db="EMBL/GenBank/DDBJ databases">
        <title>Chromosome-scale genome assembly provides insights into flower coloration mechanisms of Canna indica.</title>
        <authorList>
            <person name="Li C."/>
        </authorList>
    </citation>
    <scope>NUCLEOTIDE SEQUENCE [LARGE SCALE GENOMIC DNA]</scope>
    <source>
        <tissue evidence="3">Flower</tissue>
    </source>
</reference>
<feature type="compositionally biased region" description="Low complexity" evidence="1">
    <location>
        <begin position="108"/>
        <end position="130"/>
    </location>
</feature>
<protein>
    <submittedName>
        <fullName evidence="3">Uncharacterized protein</fullName>
    </submittedName>
</protein>
<gene>
    <name evidence="3" type="ORF">Cni_G07494</name>
</gene>
<dbReference type="Proteomes" id="UP001327560">
    <property type="component" value="Chromosome 2"/>
</dbReference>
<keyword evidence="2" id="KW-1133">Transmembrane helix</keyword>
<feature type="region of interest" description="Disordered" evidence="1">
    <location>
        <begin position="103"/>
        <end position="139"/>
    </location>
</feature>
<keyword evidence="2" id="KW-0472">Membrane</keyword>
<accession>A0AAQ3Q7E6</accession>
<organism evidence="3 4">
    <name type="scientific">Canna indica</name>
    <name type="common">Indian-shot</name>
    <dbReference type="NCBI Taxonomy" id="4628"/>
    <lineage>
        <taxon>Eukaryota</taxon>
        <taxon>Viridiplantae</taxon>
        <taxon>Streptophyta</taxon>
        <taxon>Embryophyta</taxon>
        <taxon>Tracheophyta</taxon>
        <taxon>Spermatophyta</taxon>
        <taxon>Magnoliopsida</taxon>
        <taxon>Liliopsida</taxon>
        <taxon>Zingiberales</taxon>
        <taxon>Cannaceae</taxon>
        <taxon>Canna</taxon>
    </lineage>
</organism>